<dbReference type="EMBL" id="BAAATM010000022">
    <property type="protein sequence ID" value="GAA2555074.1"/>
    <property type="molecule type" value="Genomic_DNA"/>
</dbReference>
<protein>
    <submittedName>
        <fullName evidence="2">Uncharacterized protein</fullName>
    </submittedName>
</protein>
<gene>
    <name evidence="2" type="ORF">GCM10010423_65310</name>
</gene>
<reference evidence="3" key="1">
    <citation type="journal article" date="2019" name="Int. J. Syst. Evol. Microbiol.">
        <title>The Global Catalogue of Microorganisms (GCM) 10K type strain sequencing project: providing services to taxonomists for standard genome sequencing and annotation.</title>
        <authorList>
            <consortium name="The Broad Institute Genomics Platform"/>
            <consortium name="The Broad Institute Genome Sequencing Center for Infectious Disease"/>
            <person name="Wu L."/>
            <person name="Ma J."/>
        </authorList>
    </citation>
    <scope>NUCLEOTIDE SEQUENCE [LARGE SCALE GENOMIC DNA]</scope>
    <source>
        <strain evidence="3">JCM 6924</strain>
    </source>
</reference>
<keyword evidence="3" id="KW-1185">Reference proteome</keyword>
<dbReference type="RefSeq" id="WP_344543038.1">
    <property type="nucleotide sequence ID" value="NZ_BAAATM010000022.1"/>
</dbReference>
<name>A0ABP6BCX0_9ACTN</name>
<evidence type="ECO:0000313" key="2">
    <source>
        <dbReference type="EMBL" id="GAA2555074.1"/>
    </source>
</evidence>
<accession>A0ABP6BCX0</accession>
<dbReference type="Proteomes" id="UP001501095">
    <property type="component" value="Unassembled WGS sequence"/>
</dbReference>
<evidence type="ECO:0000256" key="1">
    <source>
        <dbReference type="SAM" id="MobiDB-lite"/>
    </source>
</evidence>
<comment type="caution">
    <text evidence="2">The sequence shown here is derived from an EMBL/GenBank/DDBJ whole genome shotgun (WGS) entry which is preliminary data.</text>
</comment>
<evidence type="ECO:0000313" key="3">
    <source>
        <dbReference type="Proteomes" id="UP001501095"/>
    </source>
</evidence>
<organism evidence="2 3">
    <name type="scientific">Streptomyces levis</name>
    <dbReference type="NCBI Taxonomy" id="285566"/>
    <lineage>
        <taxon>Bacteria</taxon>
        <taxon>Bacillati</taxon>
        <taxon>Actinomycetota</taxon>
        <taxon>Actinomycetes</taxon>
        <taxon>Kitasatosporales</taxon>
        <taxon>Streptomycetaceae</taxon>
        <taxon>Streptomyces</taxon>
    </lineage>
</organism>
<sequence>MTYVVAVPSSEELREKFPKVAGELEVTPAEFMGEKWNVYTVHCEYEDGSDCPIEVDGETTQDTHPRRNPVTVFPLPLGGEESEEDS</sequence>
<feature type="region of interest" description="Disordered" evidence="1">
    <location>
        <begin position="55"/>
        <end position="86"/>
    </location>
</feature>
<proteinExistence type="predicted"/>